<feature type="binding site" evidence="9">
    <location>
        <position position="15"/>
    </location>
    <ligand>
        <name>Mg(2+)</name>
        <dbReference type="ChEBI" id="CHEBI:18420"/>
    </ligand>
</feature>
<gene>
    <name evidence="9 10" type="primary">bioD</name>
    <name evidence="10" type="ORF">HGP29_23520</name>
</gene>
<comment type="similarity">
    <text evidence="9">Belongs to the dethiobiotin synthetase family.</text>
</comment>
<dbReference type="UniPathway" id="UPA00078">
    <property type="reaction ID" value="UER00161"/>
</dbReference>
<feature type="binding site" evidence="9">
    <location>
        <position position="96"/>
    </location>
    <ligand>
        <name>Mg(2+)</name>
        <dbReference type="ChEBI" id="CHEBI:18420"/>
    </ligand>
</feature>
<keyword evidence="2 9" id="KW-0436">Ligase</keyword>
<dbReference type="NCBIfam" id="TIGR00347">
    <property type="entry name" value="bioD"/>
    <property type="match status" value="1"/>
</dbReference>
<dbReference type="PANTHER" id="PTHR43210:SF2">
    <property type="entry name" value="ATP-DEPENDENT DETHIOBIOTIN SYNTHETASE BIOD 2"/>
    <property type="match status" value="1"/>
</dbReference>
<evidence type="ECO:0000256" key="1">
    <source>
        <dbReference type="ARBA" id="ARBA00022490"/>
    </source>
</evidence>
<comment type="caution">
    <text evidence="10">The sequence shown here is derived from an EMBL/GenBank/DDBJ whole genome shotgun (WGS) entry which is preliminary data.</text>
</comment>
<dbReference type="RefSeq" id="WP_168884905.1">
    <property type="nucleotide sequence ID" value="NZ_JABAIL010000010.1"/>
</dbReference>
<evidence type="ECO:0000256" key="2">
    <source>
        <dbReference type="ARBA" id="ARBA00022598"/>
    </source>
</evidence>
<comment type="cofactor">
    <cofactor evidence="9">
        <name>Mg(2+)</name>
        <dbReference type="ChEBI" id="CHEBI:18420"/>
    </cofactor>
</comment>
<evidence type="ECO:0000256" key="7">
    <source>
        <dbReference type="ARBA" id="ARBA00022842"/>
    </source>
</evidence>
<evidence type="ECO:0000313" key="11">
    <source>
        <dbReference type="Proteomes" id="UP000585050"/>
    </source>
</evidence>
<evidence type="ECO:0000256" key="8">
    <source>
        <dbReference type="ARBA" id="ARBA00047386"/>
    </source>
</evidence>
<feature type="binding site" evidence="9">
    <location>
        <position position="40"/>
    </location>
    <ligand>
        <name>Mg(2+)</name>
        <dbReference type="ChEBI" id="CHEBI:18420"/>
    </ligand>
</feature>
<comment type="subcellular location">
    <subcellularLocation>
        <location evidence="9">Cytoplasm</location>
    </subcellularLocation>
</comment>
<comment type="subunit">
    <text evidence="9">Homodimer.</text>
</comment>
<evidence type="ECO:0000256" key="5">
    <source>
        <dbReference type="ARBA" id="ARBA00022756"/>
    </source>
</evidence>
<dbReference type="PIRSF" id="PIRSF006755">
    <property type="entry name" value="DTB_synth"/>
    <property type="match status" value="1"/>
</dbReference>
<sequence length="211" mass="23557">MNIFLTAIGTDSGKSVVSAILTEALQADYWKPIQAGFPTDTETVHQLLPTKKEKLEEAYLLKYPMSPHASANKEGVYVDLETIKIPSHKNENMIIEGAGGIMVPLNNKDMVIDIAEKFKLPVILVSNIYLGNINHTLLSINELKRRGLKLAGIVFNGDRNIDTENVILEHAEAPCLFHLPQLDQVTPDSIKRVAEEVRPQLYQLLNIENYA</sequence>
<keyword evidence="7 9" id="KW-0460">Magnesium</keyword>
<keyword evidence="5 9" id="KW-0093">Biotin biosynthesis</keyword>
<feature type="binding site" evidence="9">
    <location>
        <begin position="96"/>
        <end position="99"/>
    </location>
    <ligand>
        <name>ATP</name>
        <dbReference type="ChEBI" id="CHEBI:30616"/>
    </ligand>
</feature>
<evidence type="ECO:0000313" key="10">
    <source>
        <dbReference type="EMBL" id="NLR94193.1"/>
    </source>
</evidence>
<dbReference type="InterPro" id="IPR004472">
    <property type="entry name" value="DTB_synth_BioD"/>
</dbReference>
<keyword evidence="1 9" id="KW-0963">Cytoplasm</keyword>
<dbReference type="GO" id="GO:0000287">
    <property type="term" value="F:magnesium ion binding"/>
    <property type="evidence" value="ECO:0007669"/>
    <property type="project" value="UniProtKB-UniRule"/>
</dbReference>
<protein>
    <recommendedName>
        <fullName evidence="9">ATP-dependent dethiobiotin synthetase BioD</fullName>
        <ecNumber evidence="9">6.3.3.3</ecNumber>
    </recommendedName>
    <alternativeName>
        <fullName evidence="9">DTB synthetase</fullName>
        <shortName evidence="9">DTBS</shortName>
    </alternativeName>
    <alternativeName>
        <fullName evidence="9">Dethiobiotin synthase</fullName>
    </alternativeName>
</protein>
<evidence type="ECO:0000256" key="3">
    <source>
        <dbReference type="ARBA" id="ARBA00022723"/>
    </source>
</evidence>
<evidence type="ECO:0000256" key="9">
    <source>
        <dbReference type="HAMAP-Rule" id="MF_00336"/>
    </source>
</evidence>
<organism evidence="10 11">
    <name type="scientific">Flammeovirga agarivorans</name>
    <dbReference type="NCBI Taxonomy" id="2726742"/>
    <lineage>
        <taxon>Bacteria</taxon>
        <taxon>Pseudomonadati</taxon>
        <taxon>Bacteroidota</taxon>
        <taxon>Cytophagia</taxon>
        <taxon>Cytophagales</taxon>
        <taxon>Flammeovirgaceae</taxon>
        <taxon>Flammeovirga</taxon>
    </lineage>
</organism>
<dbReference type="Pfam" id="PF13500">
    <property type="entry name" value="AAA_26"/>
    <property type="match status" value="1"/>
</dbReference>
<dbReference type="GO" id="GO:0009102">
    <property type="term" value="P:biotin biosynthetic process"/>
    <property type="evidence" value="ECO:0007669"/>
    <property type="project" value="UniProtKB-UniRule"/>
</dbReference>
<evidence type="ECO:0000256" key="4">
    <source>
        <dbReference type="ARBA" id="ARBA00022741"/>
    </source>
</evidence>
<dbReference type="Proteomes" id="UP000585050">
    <property type="component" value="Unassembled WGS sequence"/>
</dbReference>
<comment type="pathway">
    <text evidence="9">Cofactor biosynthesis; biotin biosynthesis; biotin from 7,8-diaminononanoate: step 1/2.</text>
</comment>
<comment type="catalytic activity">
    <reaction evidence="9">
        <text>(7R,8S)-7,8-diammoniononanoate + CO2 + ATP = (4R,5S)-dethiobiotin + ADP + phosphate + 3 H(+)</text>
        <dbReference type="Rhea" id="RHEA:15805"/>
        <dbReference type="ChEBI" id="CHEBI:15378"/>
        <dbReference type="ChEBI" id="CHEBI:16526"/>
        <dbReference type="ChEBI" id="CHEBI:30616"/>
        <dbReference type="ChEBI" id="CHEBI:43474"/>
        <dbReference type="ChEBI" id="CHEBI:149469"/>
        <dbReference type="ChEBI" id="CHEBI:149473"/>
        <dbReference type="ChEBI" id="CHEBI:456216"/>
        <dbReference type="EC" id="6.3.3.3"/>
    </reaction>
</comment>
<comment type="catalytic activity">
    <reaction evidence="8">
        <text>(7R,8S)-8-amino-7-(carboxyamino)nonanoate + ATP = (4R,5S)-dethiobiotin + ADP + phosphate + H(+)</text>
        <dbReference type="Rhea" id="RHEA:63684"/>
        <dbReference type="ChEBI" id="CHEBI:15378"/>
        <dbReference type="ChEBI" id="CHEBI:30616"/>
        <dbReference type="ChEBI" id="CHEBI:43474"/>
        <dbReference type="ChEBI" id="CHEBI:149470"/>
        <dbReference type="ChEBI" id="CHEBI:149473"/>
        <dbReference type="ChEBI" id="CHEBI:456216"/>
    </reaction>
</comment>
<accession>A0A7X8SPY3</accession>
<proteinExistence type="inferred from homology"/>
<dbReference type="Gene3D" id="3.40.50.300">
    <property type="entry name" value="P-loop containing nucleotide triphosphate hydrolases"/>
    <property type="match status" value="1"/>
</dbReference>
<dbReference type="GO" id="GO:0005829">
    <property type="term" value="C:cytosol"/>
    <property type="evidence" value="ECO:0007669"/>
    <property type="project" value="TreeGrafter"/>
</dbReference>
<dbReference type="EMBL" id="JABAIL010000010">
    <property type="protein sequence ID" value="NLR94193.1"/>
    <property type="molecule type" value="Genomic_DNA"/>
</dbReference>
<keyword evidence="3 9" id="KW-0479">Metal-binding</keyword>
<dbReference type="SUPFAM" id="SSF52540">
    <property type="entry name" value="P-loop containing nucleoside triphosphate hydrolases"/>
    <property type="match status" value="1"/>
</dbReference>
<dbReference type="GO" id="GO:0004141">
    <property type="term" value="F:dethiobiotin synthase activity"/>
    <property type="evidence" value="ECO:0007669"/>
    <property type="project" value="UniProtKB-UniRule"/>
</dbReference>
<dbReference type="PANTHER" id="PTHR43210">
    <property type="entry name" value="DETHIOBIOTIN SYNTHETASE"/>
    <property type="match status" value="1"/>
</dbReference>
<dbReference type="InterPro" id="IPR027417">
    <property type="entry name" value="P-loop_NTPase"/>
</dbReference>
<comment type="caution">
    <text evidence="9">Lacks conserved residue(s) required for the propagation of feature annotation.</text>
</comment>
<feature type="binding site" evidence="9">
    <location>
        <begin position="180"/>
        <end position="182"/>
    </location>
    <ligand>
        <name>ATP</name>
        <dbReference type="ChEBI" id="CHEBI:30616"/>
    </ligand>
</feature>
<comment type="function">
    <text evidence="9">Catalyzes a mechanistically unusual reaction, the ATP-dependent insertion of CO2 between the N7 and N8 nitrogen atoms of 7,8-diaminopelargonic acid (DAPA, also called 7,8-diammoniononanoate) to form a ureido ring.</text>
</comment>
<evidence type="ECO:0000256" key="6">
    <source>
        <dbReference type="ARBA" id="ARBA00022840"/>
    </source>
</evidence>
<dbReference type="EC" id="6.3.3.3" evidence="9"/>
<keyword evidence="11" id="KW-1185">Reference proteome</keyword>
<reference evidence="10 11" key="1">
    <citation type="submission" date="2020-04" db="EMBL/GenBank/DDBJ databases">
        <title>Flammeovirga sp. SR4, a novel species isolated from seawater.</title>
        <authorList>
            <person name="Wang X."/>
        </authorList>
    </citation>
    <scope>NUCLEOTIDE SEQUENCE [LARGE SCALE GENOMIC DNA]</scope>
    <source>
        <strain evidence="10 11">SR4</strain>
    </source>
</reference>
<dbReference type="GO" id="GO:0005524">
    <property type="term" value="F:ATP binding"/>
    <property type="evidence" value="ECO:0007669"/>
    <property type="project" value="UniProtKB-UniRule"/>
</dbReference>
<dbReference type="HAMAP" id="MF_00336">
    <property type="entry name" value="BioD"/>
    <property type="match status" value="1"/>
</dbReference>
<feature type="active site" evidence="9">
    <location>
        <position position="31"/>
    </location>
</feature>
<dbReference type="AlphaFoldDB" id="A0A7X8SPY3"/>
<name>A0A7X8SPY3_9BACT</name>
<feature type="binding site" evidence="9">
    <location>
        <begin position="11"/>
        <end position="16"/>
    </location>
    <ligand>
        <name>ATP</name>
        <dbReference type="ChEBI" id="CHEBI:30616"/>
    </ligand>
</feature>
<keyword evidence="6 9" id="KW-0067">ATP-binding</keyword>
<keyword evidence="4 9" id="KW-0547">Nucleotide-binding</keyword>
<feature type="binding site" evidence="9">
    <location>
        <position position="40"/>
    </location>
    <ligand>
        <name>ATP</name>
        <dbReference type="ChEBI" id="CHEBI:30616"/>
    </ligand>
</feature>
<dbReference type="CDD" id="cd03109">
    <property type="entry name" value="DTBS"/>
    <property type="match status" value="1"/>
</dbReference>